<keyword evidence="2" id="KW-1185">Reference proteome</keyword>
<proteinExistence type="predicted"/>
<protein>
    <submittedName>
        <fullName evidence="1">Uncharacterized protein</fullName>
    </submittedName>
</protein>
<name>A0A498KKG2_MALDO</name>
<feature type="non-terminal residue" evidence="1">
    <location>
        <position position="1"/>
    </location>
</feature>
<dbReference type="Proteomes" id="UP000290289">
    <property type="component" value="Chromosome 2"/>
</dbReference>
<organism evidence="1 2">
    <name type="scientific">Malus domestica</name>
    <name type="common">Apple</name>
    <name type="synonym">Pyrus malus</name>
    <dbReference type="NCBI Taxonomy" id="3750"/>
    <lineage>
        <taxon>Eukaryota</taxon>
        <taxon>Viridiplantae</taxon>
        <taxon>Streptophyta</taxon>
        <taxon>Embryophyta</taxon>
        <taxon>Tracheophyta</taxon>
        <taxon>Spermatophyta</taxon>
        <taxon>Magnoliopsida</taxon>
        <taxon>eudicotyledons</taxon>
        <taxon>Gunneridae</taxon>
        <taxon>Pentapetalae</taxon>
        <taxon>rosids</taxon>
        <taxon>fabids</taxon>
        <taxon>Rosales</taxon>
        <taxon>Rosaceae</taxon>
        <taxon>Amygdaloideae</taxon>
        <taxon>Maleae</taxon>
        <taxon>Malus</taxon>
    </lineage>
</organism>
<evidence type="ECO:0000313" key="1">
    <source>
        <dbReference type="EMBL" id="RXI06255.1"/>
    </source>
</evidence>
<accession>A0A498KKG2</accession>
<dbReference type="EMBL" id="RDQH01000328">
    <property type="protein sequence ID" value="RXI06255.1"/>
    <property type="molecule type" value="Genomic_DNA"/>
</dbReference>
<sequence>TKTPQTLFSNSNPTFSLLYSLNSLTSGLISTTEPTQLELQICLALHQRLHLLLAVLGFLEQQRIQWLVHGCGGGMKYEIEDFLRVMVGGGKYEMGDFFVVDVGGGKYEIQDFRG</sequence>
<comment type="caution">
    <text evidence="1">The sequence shown here is derived from an EMBL/GenBank/DDBJ whole genome shotgun (WGS) entry which is preliminary data.</text>
</comment>
<dbReference type="AlphaFoldDB" id="A0A498KKG2"/>
<reference evidence="1 2" key="1">
    <citation type="submission" date="2018-10" db="EMBL/GenBank/DDBJ databases">
        <title>A high-quality apple genome assembly.</title>
        <authorList>
            <person name="Hu J."/>
        </authorList>
    </citation>
    <scope>NUCLEOTIDE SEQUENCE [LARGE SCALE GENOMIC DNA]</scope>
    <source>
        <strain evidence="2">cv. HFTH1</strain>
        <tissue evidence="1">Young leaf</tissue>
    </source>
</reference>
<gene>
    <name evidence="1" type="ORF">DVH24_018297</name>
</gene>
<evidence type="ECO:0000313" key="2">
    <source>
        <dbReference type="Proteomes" id="UP000290289"/>
    </source>
</evidence>